<evidence type="ECO:0000256" key="4">
    <source>
        <dbReference type="ARBA" id="ARBA00023163"/>
    </source>
</evidence>
<dbReference type="SUPFAM" id="SSF46689">
    <property type="entry name" value="Homeodomain-like"/>
    <property type="match status" value="1"/>
</dbReference>
<evidence type="ECO:0000256" key="3">
    <source>
        <dbReference type="ARBA" id="ARBA00023015"/>
    </source>
</evidence>
<feature type="domain" description="Sigma-54 factor interaction" evidence="5">
    <location>
        <begin position="202"/>
        <end position="373"/>
    </location>
</feature>
<dbReference type="InterPro" id="IPR029016">
    <property type="entry name" value="GAF-like_dom_sf"/>
</dbReference>
<dbReference type="PROSITE" id="PS50045">
    <property type="entry name" value="SIGMA54_INTERACT_4"/>
    <property type="match status" value="1"/>
</dbReference>
<accession>A0AA97CW70</accession>
<reference evidence="6" key="1">
    <citation type="submission" date="2023-06" db="EMBL/GenBank/DDBJ databases">
        <title>Gordonia sp. nov. and Pseudochrobactrum sp. nov., two species isolated from the burying beetle Nicrophorus vespilloides.</title>
        <authorList>
            <person name="Poehlein A."/>
            <person name="Guzman J."/>
            <person name="Daniel R."/>
            <person name="Vilcinskas A."/>
        </authorList>
    </citation>
    <scope>NUCLEOTIDE SEQUENCE</scope>
    <source>
        <strain evidence="6">MP11Mi</strain>
    </source>
</reference>
<dbReference type="PRINTS" id="PR01590">
    <property type="entry name" value="HTHFIS"/>
</dbReference>
<dbReference type="Gene3D" id="1.10.8.60">
    <property type="match status" value="1"/>
</dbReference>
<gene>
    <name evidence="6" type="ORF">MP11Mi_12630</name>
</gene>
<dbReference type="InterPro" id="IPR009057">
    <property type="entry name" value="Homeodomain-like_sf"/>
</dbReference>
<dbReference type="Gene3D" id="3.30.450.40">
    <property type="match status" value="1"/>
</dbReference>
<dbReference type="GO" id="GO:0005524">
    <property type="term" value="F:ATP binding"/>
    <property type="evidence" value="ECO:0007669"/>
    <property type="project" value="UniProtKB-KW"/>
</dbReference>
<dbReference type="InterPro" id="IPR027417">
    <property type="entry name" value="P-loop_NTPase"/>
</dbReference>
<evidence type="ECO:0000256" key="2">
    <source>
        <dbReference type="ARBA" id="ARBA00022840"/>
    </source>
</evidence>
<dbReference type="InterPro" id="IPR058031">
    <property type="entry name" value="AAA_lid_NorR"/>
</dbReference>
<evidence type="ECO:0000313" key="6">
    <source>
        <dbReference type="EMBL" id="WOC12181.1"/>
    </source>
</evidence>
<dbReference type="Pfam" id="PF02954">
    <property type="entry name" value="HTH_8"/>
    <property type="match status" value="1"/>
</dbReference>
<keyword evidence="2" id="KW-0067">ATP-binding</keyword>
<evidence type="ECO:0000256" key="1">
    <source>
        <dbReference type="ARBA" id="ARBA00022741"/>
    </source>
</evidence>
<evidence type="ECO:0000259" key="5">
    <source>
        <dbReference type="PROSITE" id="PS50045"/>
    </source>
</evidence>
<dbReference type="Gene3D" id="1.10.10.60">
    <property type="entry name" value="Homeodomain-like"/>
    <property type="match status" value="1"/>
</dbReference>
<keyword evidence="3" id="KW-0805">Transcription regulation</keyword>
<name>A0AA97CW70_9ACTN</name>
<dbReference type="SUPFAM" id="SSF52540">
    <property type="entry name" value="P-loop containing nucleoside triphosphate hydrolases"/>
    <property type="match status" value="1"/>
</dbReference>
<dbReference type="GO" id="GO:0043565">
    <property type="term" value="F:sequence-specific DNA binding"/>
    <property type="evidence" value="ECO:0007669"/>
    <property type="project" value="InterPro"/>
</dbReference>
<dbReference type="InterPro" id="IPR002197">
    <property type="entry name" value="HTH_Fis"/>
</dbReference>
<dbReference type="Pfam" id="PF25601">
    <property type="entry name" value="AAA_lid_14"/>
    <property type="match status" value="1"/>
</dbReference>
<keyword evidence="1" id="KW-0547">Nucleotide-binding</keyword>
<proteinExistence type="predicted"/>
<dbReference type="InterPro" id="IPR002078">
    <property type="entry name" value="Sigma_54_int"/>
</dbReference>
<dbReference type="GO" id="GO:0006355">
    <property type="term" value="P:regulation of DNA-templated transcription"/>
    <property type="evidence" value="ECO:0007669"/>
    <property type="project" value="InterPro"/>
</dbReference>
<dbReference type="PANTHER" id="PTHR32071">
    <property type="entry name" value="TRANSCRIPTIONAL REGULATORY PROTEIN"/>
    <property type="match status" value="1"/>
</dbReference>
<sequence length="463" mass="50724">MVEKGRRDDSLQRIIEDSWGRCATTLAVDDASPTIQIPGDFDPGAELVSRSRSALDGLTELDESVSVALSVADSRCRMLATSFTNSAMRETFESLGIVPGVVCSEELFGTTGVGLSHRYKLAVDTRGPDHYLNALKGMSCSAAPISLGNSRGLVQICSADDVPMSYLRLLRDMVRGAVESDLRRFVEGDTRVFENTGDTVLIFGELGTGKSRMALSLLDGTDYVVHNAVDATALGGNLWIRRVIADLRTDRRPILLEDIDLLGESQLRLITRALAATNSGWPRQVVATATPDLISQYGDGIAGPLVELFDHRYELTPLRMRRDEIGRIANAILAEVRQSDSVRLTREAIEILTRQPWPGNIRELRRALEIVAGKRSAGDIAAADLPDEYRARSRQIRILAPRDQRMHEAERDEIIRALREAEGNKSQAARELGMSRSNFYNRLAALGIHGAIASSDQTPSVGS</sequence>
<organism evidence="6">
    <name type="scientific">Gordonia sp. MP11Mi</name>
    <dbReference type="NCBI Taxonomy" id="3022769"/>
    <lineage>
        <taxon>Bacteria</taxon>
        <taxon>Bacillati</taxon>
        <taxon>Actinomycetota</taxon>
        <taxon>Actinomycetes</taxon>
        <taxon>Mycobacteriales</taxon>
        <taxon>Gordoniaceae</taxon>
        <taxon>Gordonia</taxon>
    </lineage>
</organism>
<protein>
    <recommendedName>
        <fullName evidence="5">Sigma-54 factor interaction domain-containing protein</fullName>
    </recommendedName>
</protein>
<keyword evidence="4" id="KW-0804">Transcription</keyword>
<dbReference type="AlphaFoldDB" id="A0AA97CW70"/>
<dbReference type="EMBL" id="CP128986">
    <property type="protein sequence ID" value="WOC12181.1"/>
    <property type="molecule type" value="Genomic_DNA"/>
</dbReference>